<dbReference type="RefSeq" id="WP_369146136.1">
    <property type="nucleotide sequence ID" value="NZ_CP163444.1"/>
</dbReference>
<keyword evidence="2" id="KW-0677">Repeat</keyword>
<dbReference type="InterPro" id="IPR001680">
    <property type="entry name" value="WD40_rpt"/>
</dbReference>
<dbReference type="Gene3D" id="3.40.50.300">
    <property type="entry name" value="P-loop containing nucleotide triphosphate hydrolases"/>
    <property type="match status" value="1"/>
</dbReference>
<evidence type="ECO:0000256" key="3">
    <source>
        <dbReference type="PROSITE-ProRule" id="PRU00221"/>
    </source>
</evidence>
<dbReference type="Gene3D" id="3.40.50.1460">
    <property type="match status" value="1"/>
</dbReference>
<organism evidence="5">
    <name type="scientific">Streptomyces sp. R44</name>
    <dbReference type="NCBI Taxonomy" id="3238633"/>
    <lineage>
        <taxon>Bacteria</taxon>
        <taxon>Bacillati</taxon>
        <taxon>Actinomycetota</taxon>
        <taxon>Actinomycetes</taxon>
        <taxon>Kitasatosporales</taxon>
        <taxon>Streptomycetaceae</taxon>
        <taxon>Streptomyces</taxon>
    </lineage>
</organism>
<evidence type="ECO:0000256" key="2">
    <source>
        <dbReference type="ARBA" id="ARBA00022737"/>
    </source>
</evidence>
<evidence type="ECO:0000256" key="1">
    <source>
        <dbReference type="ARBA" id="ARBA00022574"/>
    </source>
</evidence>
<dbReference type="InterPro" id="IPR015943">
    <property type="entry name" value="WD40/YVTN_repeat-like_dom_sf"/>
</dbReference>
<gene>
    <name evidence="5" type="ORF">AB5J54_25000</name>
</gene>
<reference evidence="5" key="1">
    <citation type="submission" date="2024-07" db="EMBL/GenBank/DDBJ databases">
        <authorList>
            <person name="Yu S.T."/>
        </authorList>
    </citation>
    <scope>NUCLEOTIDE SEQUENCE</scope>
    <source>
        <strain evidence="5">R44</strain>
    </source>
</reference>
<dbReference type="EMBL" id="CP163444">
    <property type="protein sequence ID" value="XDQ73570.1"/>
    <property type="molecule type" value="Genomic_DNA"/>
</dbReference>
<dbReference type="InterPro" id="IPR029030">
    <property type="entry name" value="Caspase-like_dom_sf"/>
</dbReference>
<dbReference type="InterPro" id="IPR011048">
    <property type="entry name" value="Haem_d1_sf"/>
</dbReference>
<dbReference type="GO" id="GO:0006508">
    <property type="term" value="P:proteolysis"/>
    <property type="evidence" value="ECO:0007669"/>
    <property type="project" value="InterPro"/>
</dbReference>
<evidence type="ECO:0000259" key="4">
    <source>
        <dbReference type="Pfam" id="PF00656"/>
    </source>
</evidence>
<dbReference type="Pfam" id="PF00400">
    <property type="entry name" value="WD40"/>
    <property type="match status" value="1"/>
</dbReference>
<dbReference type="InterPro" id="IPR027417">
    <property type="entry name" value="P-loop_NTPase"/>
</dbReference>
<keyword evidence="1 3" id="KW-0853">WD repeat</keyword>
<dbReference type="PANTHER" id="PTHR44019">
    <property type="entry name" value="WD REPEAT-CONTAINING PROTEIN 55"/>
    <property type="match status" value="1"/>
</dbReference>
<dbReference type="SUPFAM" id="SSF52540">
    <property type="entry name" value="P-loop containing nucleoside triphosphate hydrolases"/>
    <property type="match status" value="1"/>
</dbReference>
<dbReference type="PROSITE" id="PS00678">
    <property type="entry name" value="WD_REPEATS_1"/>
    <property type="match status" value="1"/>
</dbReference>
<dbReference type="GO" id="GO:0004197">
    <property type="term" value="F:cysteine-type endopeptidase activity"/>
    <property type="evidence" value="ECO:0007669"/>
    <property type="project" value="InterPro"/>
</dbReference>
<evidence type="ECO:0000313" key="5">
    <source>
        <dbReference type="EMBL" id="XDQ73570.1"/>
    </source>
</evidence>
<dbReference type="Pfam" id="PF00656">
    <property type="entry name" value="Peptidase_C14"/>
    <property type="match status" value="1"/>
</dbReference>
<dbReference type="InterPro" id="IPR036322">
    <property type="entry name" value="WD40_repeat_dom_sf"/>
</dbReference>
<dbReference type="SMART" id="SM00320">
    <property type="entry name" value="WD40"/>
    <property type="match status" value="8"/>
</dbReference>
<dbReference type="SUPFAM" id="SSF50978">
    <property type="entry name" value="WD40 repeat-like"/>
    <property type="match status" value="1"/>
</dbReference>
<dbReference type="PROSITE" id="PS50294">
    <property type="entry name" value="WD_REPEATS_REGION"/>
    <property type="match status" value="1"/>
</dbReference>
<dbReference type="InterPro" id="IPR011600">
    <property type="entry name" value="Pept_C14_caspase"/>
</dbReference>
<sequence length="1367" mass="148510">MSEAEGRRFLITIGVGTYKDEEIADLPGVPHDVRRVRELLLPMGYELALEELAFEPTSRDVAEAVEEWAHDANLGPGDTVVVYFAGHGVKAPDRHYLLCSTTRRGRFSTALATEDLSRPLVLSPVGHLLVILDTCYAGAGSGDISVLASELTPVQRGPAGRWTLASARGKEQARENAFVDALAEVLEQPRAGGHQEYLGVREVTERVNQYFADRGLTQHANHSTVDSSGKAPFFHNKAHIPGLPTDGLDVGTLTRLRRESRGHFEARGRGLEHLGERGDHFTGRKAALDALTGWLTADRHDHKARAVTGDPGSGKSAVLGRLLRITEHQMVVPLHARRAVLEELVADLTAALRLPRPDRDELLDSLGQRTEPVVVLVDALDEAGTAGDSDESMRIARELLRPLSSLPTVRLIVGTRRPQLPSLGRAVEVVDLDTELFTSPDDVAAYATRLLLAEGDPAVPSPYKNRPDEARTVAEGIAARAGRSFLVARMTARTLIEGQIAVDTSVPGWTESLPSDADQAFAGYLARFGPDRPRVERLLRPLAYAQGAGLPWSTLWAPLAEALSGLPCPQDDLRWLHEHAGSYVVETEGPDGTSAYRLFHETMAEYLRRPGPDRDAHRTMTQALLERVPTDPRTGVRDWAAAHAYVRDHLASHAAGGGCLDRLLGDSEYLVHASPPELLRALDAVTTPEGRQRRSVYRASADVHRYFDVPGRRDVLAVDAARYGLRELAAELARDRPWRPRWATGGLVHPALHSVLDADGPVTHVACVAIEGRPHVLAVSRTTLHVWDLATSRPLMRLPADGRYLGPAPTVRAMTTTEVDGQPWALVLFGDEIHIWNLVAETHRRVPVDTPWGIRHIVCTAVGGRPHAVLVDGPDLRVWDLIDDAWRTVPSGHSVAYAVACADIDGRPHAVTTGDSDRLLHVVDLIDGQARPPLTVQGRIPRQVIPTILEDRPHLVGHDDFDEVRVWDLTTGTLRATHPRPPRAFNDLTCVDIDGRPHAVAVSDDGLVRVWALDGSRRRPPLSGHTDMVMAVAAVVDGRPYAVTGGLDGLVRVWDLTEDSDYATLPGHAAQVRSVLPVALEGRPHIVTVDAGATLEIRDLARGSVRSRLKVRADWTSAVAAVHPGVSGPPLALSSDGKTVRLWDLAAGRSFATLLKGKGTHWSEGGVAEVLIEGRPHVLLDYHTGTEVWDLTNRSMRGALPTEADPIRSLTCAEFSGRPYALTGHTSGVTRVWDLVAYTLVAQLDPRDESWINAVVCATIEGTPHAITGSDSGKLRVWNLATRALRHELPAHFRSVNALACVEIADRPHLLSGGADSTLLITDLVLGQPIEAITMPLPIDALAAHGDDIVMGLRNEVVVLTPSAPRR</sequence>
<dbReference type="PANTHER" id="PTHR44019:SF8">
    <property type="entry name" value="POC1 CENTRIOLAR PROTEIN HOMOLOG"/>
    <property type="match status" value="1"/>
</dbReference>
<feature type="repeat" description="WD" evidence="3">
    <location>
        <begin position="1022"/>
        <end position="1064"/>
    </location>
</feature>
<dbReference type="InterPro" id="IPR019775">
    <property type="entry name" value="WD40_repeat_CS"/>
</dbReference>
<dbReference type="SUPFAM" id="SSF51004">
    <property type="entry name" value="C-terminal (heme d1) domain of cytochrome cd1-nitrite reductase"/>
    <property type="match status" value="1"/>
</dbReference>
<name>A0AB39T223_9ACTN</name>
<accession>A0AB39T223</accession>
<dbReference type="PROSITE" id="PS50082">
    <property type="entry name" value="WD_REPEATS_2"/>
    <property type="match status" value="1"/>
</dbReference>
<protein>
    <submittedName>
        <fullName evidence="5">Caspase family protein</fullName>
    </submittedName>
</protein>
<dbReference type="InterPro" id="IPR050505">
    <property type="entry name" value="WDR55/POC1"/>
</dbReference>
<dbReference type="Gene3D" id="2.130.10.10">
    <property type="entry name" value="YVTN repeat-like/Quinoprotein amine dehydrogenase"/>
    <property type="match status" value="3"/>
</dbReference>
<feature type="domain" description="Peptidase C14 caspase" evidence="4">
    <location>
        <begin position="8"/>
        <end position="218"/>
    </location>
</feature>
<proteinExistence type="predicted"/>
<dbReference type="SUPFAM" id="SSF52129">
    <property type="entry name" value="Caspase-like"/>
    <property type="match status" value="1"/>
</dbReference>